<organism evidence="8 9">
    <name type="scientific">Lentisphaera profundi</name>
    <dbReference type="NCBI Taxonomy" id="1658616"/>
    <lineage>
        <taxon>Bacteria</taxon>
        <taxon>Pseudomonadati</taxon>
        <taxon>Lentisphaerota</taxon>
        <taxon>Lentisphaeria</taxon>
        <taxon>Lentisphaerales</taxon>
        <taxon>Lentisphaeraceae</taxon>
        <taxon>Lentisphaera</taxon>
    </lineage>
</organism>
<accession>A0ABY7VW18</accession>
<dbReference type="InterPro" id="IPR013042">
    <property type="entry name" value="DUF1592"/>
</dbReference>
<evidence type="ECO:0000256" key="3">
    <source>
        <dbReference type="SAM" id="Phobius"/>
    </source>
</evidence>
<keyword evidence="1" id="KW-0175">Coiled coil</keyword>
<keyword evidence="3" id="KW-0472">Membrane</keyword>
<evidence type="ECO:0000256" key="1">
    <source>
        <dbReference type="SAM" id="Coils"/>
    </source>
</evidence>
<feature type="domain" description="DUF1585" evidence="4">
    <location>
        <begin position="1001"/>
        <end position="1069"/>
    </location>
</feature>
<dbReference type="RefSeq" id="WP_274153291.1">
    <property type="nucleotide sequence ID" value="NZ_CP117812.1"/>
</dbReference>
<dbReference type="InterPro" id="IPR013039">
    <property type="entry name" value="DUF1588"/>
</dbReference>
<proteinExistence type="predicted"/>
<feature type="compositionally biased region" description="Basic residues" evidence="2">
    <location>
        <begin position="231"/>
        <end position="248"/>
    </location>
</feature>
<dbReference type="Pfam" id="PF07631">
    <property type="entry name" value="PSD4"/>
    <property type="match status" value="1"/>
</dbReference>
<feature type="region of interest" description="Disordered" evidence="2">
    <location>
        <begin position="95"/>
        <end position="189"/>
    </location>
</feature>
<evidence type="ECO:0000313" key="8">
    <source>
        <dbReference type="EMBL" id="WDE98418.1"/>
    </source>
</evidence>
<keyword evidence="3" id="KW-0812">Transmembrane</keyword>
<feature type="domain" description="DUF1588" evidence="5">
    <location>
        <begin position="894"/>
        <end position="988"/>
    </location>
</feature>
<keyword evidence="9" id="KW-1185">Reference proteome</keyword>
<dbReference type="Proteomes" id="UP001214250">
    <property type="component" value="Chromosome 2"/>
</dbReference>
<dbReference type="InterPro" id="IPR011478">
    <property type="entry name" value="DUF1585"/>
</dbReference>
<gene>
    <name evidence="8" type="ORF">PQO03_21645</name>
</gene>
<evidence type="ECO:0000259" key="6">
    <source>
        <dbReference type="Pfam" id="PF07631"/>
    </source>
</evidence>
<feature type="transmembrane region" description="Helical" evidence="3">
    <location>
        <begin position="193"/>
        <end position="211"/>
    </location>
</feature>
<evidence type="ECO:0000259" key="5">
    <source>
        <dbReference type="Pfam" id="PF07627"/>
    </source>
</evidence>
<evidence type="ECO:0000259" key="4">
    <source>
        <dbReference type="Pfam" id="PF07624"/>
    </source>
</evidence>
<name>A0ABY7VW18_9BACT</name>
<dbReference type="Pfam" id="PF07627">
    <property type="entry name" value="PSCyt3"/>
    <property type="match status" value="1"/>
</dbReference>
<dbReference type="EMBL" id="CP117812">
    <property type="protein sequence ID" value="WDE98418.1"/>
    <property type="molecule type" value="Genomic_DNA"/>
</dbReference>
<feature type="region of interest" description="Disordered" evidence="2">
    <location>
        <begin position="229"/>
        <end position="270"/>
    </location>
</feature>
<dbReference type="InterPro" id="IPR011429">
    <property type="entry name" value="Cyt_c_Planctomycete-type"/>
</dbReference>
<feature type="compositionally biased region" description="Basic and acidic residues" evidence="2">
    <location>
        <begin position="105"/>
        <end position="124"/>
    </location>
</feature>
<feature type="domain" description="DUF1592" evidence="6">
    <location>
        <begin position="756"/>
        <end position="872"/>
    </location>
</feature>
<dbReference type="Pfam" id="PF07635">
    <property type="entry name" value="PSCyt1"/>
    <property type="match status" value="1"/>
</dbReference>
<feature type="compositionally biased region" description="Acidic residues" evidence="2">
    <location>
        <begin position="260"/>
        <end position="270"/>
    </location>
</feature>
<feature type="domain" description="Cytochrome C Planctomycete-type" evidence="7">
    <location>
        <begin position="292"/>
        <end position="338"/>
    </location>
</feature>
<evidence type="ECO:0000256" key="2">
    <source>
        <dbReference type="SAM" id="MobiDB-lite"/>
    </source>
</evidence>
<feature type="coiled-coil region" evidence="1">
    <location>
        <begin position="20"/>
        <end position="75"/>
    </location>
</feature>
<feature type="compositionally biased region" description="Basic residues" evidence="2">
    <location>
        <begin position="164"/>
        <end position="189"/>
    </location>
</feature>
<keyword evidence="3" id="KW-1133">Transmembrane helix</keyword>
<sequence length="1073" mass="122854">MINDNDTPSSGGQDSIPMLSPELKQQLREKLQAFEVLEEQIGQGLIAKDQTEALLNAAMAEVEAILNEGRALERAFKAEQAQHQITETSSPIIIPVSRMEPSLDDLPKLSPKENESGKIQDKLKTVTSNKASAIQDESKASQQERTIKATPQRKKPEARVGQQKSKKTQLRSKSKKKLRVPTKAPRAKKKKPFPVGLCILVLVLAVGGFFFKDAISFIKQQQAELAEKNKPKIVPKKEKPKPKPKPKPKVVVEAPKKEEPEEPENFFQPEEDGFFTGELKHYSFNEVLKTKCVSCHGAEGKEAEGDFNIARLMASKSTNSKTWAKIYRSINKGEMPPPVEDEPDSIPLEKEEQELLLASIKMMFDDLKEGVTTRVMTPYEVQNTLGDLFDIDYSQYNPVVSMHQSYSEKSFYTHQRKILSPHYISNYYNILYDMLQSFIGLRPQLDPLNQSVKFPSTPFAVRTFGNETNVRWPQYNPRWYCSLDFKDLSEKKESKQDRYLDANENQVVNKMLAARSLPPGTYKLTFKASCENMSMSKITKEKYGEAIVSDYEQLFEENDNLTMPVRFYLEPPGTADPFAKLKYLETMEISSEGDYGIEFEIKRRSGVSFALDWKSLIGRNRLASMLAYHRHGEDAGEKEQEEARAYLDRKQYDFPYIKMWDQKIEGPFNVNVNPLSFQQKEKIIDMEVREKFKLLHTFNGMKLSVIYTYMFGDLRKQKMKMEDAYRNTMITFFMSPRFLILDSAAKTAEEKIRYTSYMTHKSPPSAEFINTYKTAAKKKDYKGLGNWLIQHDHFRRFSNAFTYQWLKLGEISNNLPDEGKFRDYHRNNLQELQQQEAEFFLLNLFRENRPIVDLVKADYSFLDKELIDFYGVDAVEGQSQDGQFIKMNVSNADRGGILSMGAFLTATGNGVDPLPIKRAAWISENILDSPLPSPPDVDVNDFEDTSTGRTLRERLEVHAQNPACNSCHKRLDSLAILMDKYDSIGGYNNHFVADPVKINDQKVTDVTKLKDYLGSYSQSLMARAFSKKLISYMTSREPGVQDEAKLDAILEATKEKGYRVGDLYAEIVKHYVL</sequence>
<dbReference type="Pfam" id="PF07624">
    <property type="entry name" value="PSD2"/>
    <property type="match status" value="1"/>
</dbReference>
<reference evidence="8 9" key="1">
    <citation type="submission" date="2023-02" db="EMBL/GenBank/DDBJ databases">
        <title>Genome sequence of Lentisphaera profundi SAORIC-696.</title>
        <authorList>
            <person name="Kim e."/>
            <person name="Cho J.-C."/>
            <person name="Choi A."/>
            <person name="Kang I."/>
        </authorList>
    </citation>
    <scope>NUCLEOTIDE SEQUENCE [LARGE SCALE GENOMIC DNA]</scope>
    <source>
        <strain evidence="8 9">SAORIC-696</strain>
    </source>
</reference>
<evidence type="ECO:0000259" key="7">
    <source>
        <dbReference type="Pfam" id="PF07635"/>
    </source>
</evidence>
<protein>
    <submittedName>
        <fullName evidence="8">DUF1588 domain-containing protein</fullName>
    </submittedName>
</protein>
<evidence type="ECO:0000313" key="9">
    <source>
        <dbReference type="Proteomes" id="UP001214250"/>
    </source>
</evidence>